<evidence type="ECO:0000313" key="1">
    <source>
        <dbReference type="EMBL" id="RPB20211.1"/>
    </source>
</evidence>
<accession>A0A3N4LHV1</accession>
<dbReference type="EMBL" id="ML121575">
    <property type="protein sequence ID" value="RPB20211.1"/>
    <property type="molecule type" value="Genomic_DNA"/>
</dbReference>
<protein>
    <submittedName>
        <fullName evidence="1">Uncharacterized protein</fullName>
    </submittedName>
</protein>
<reference evidence="1 2" key="1">
    <citation type="journal article" date="2018" name="Nat. Ecol. Evol.">
        <title>Pezizomycetes genomes reveal the molecular basis of ectomycorrhizal truffle lifestyle.</title>
        <authorList>
            <person name="Murat C."/>
            <person name="Payen T."/>
            <person name="Noel B."/>
            <person name="Kuo A."/>
            <person name="Morin E."/>
            <person name="Chen J."/>
            <person name="Kohler A."/>
            <person name="Krizsan K."/>
            <person name="Balestrini R."/>
            <person name="Da Silva C."/>
            <person name="Montanini B."/>
            <person name="Hainaut M."/>
            <person name="Levati E."/>
            <person name="Barry K.W."/>
            <person name="Belfiori B."/>
            <person name="Cichocki N."/>
            <person name="Clum A."/>
            <person name="Dockter R.B."/>
            <person name="Fauchery L."/>
            <person name="Guy J."/>
            <person name="Iotti M."/>
            <person name="Le Tacon F."/>
            <person name="Lindquist E.A."/>
            <person name="Lipzen A."/>
            <person name="Malagnac F."/>
            <person name="Mello A."/>
            <person name="Molinier V."/>
            <person name="Miyauchi S."/>
            <person name="Poulain J."/>
            <person name="Riccioni C."/>
            <person name="Rubini A."/>
            <person name="Sitrit Y."/>
            <person name="Splivallo R."/>
            <person name="Traeger S."/>
            <person name="Wang M."/>
            <person name="Zifcakova L."/>
            <person name="Wipf D."/>
            <person name="Zambonelli A."/>
            <person name="Paolocci F."/>
            <person name="Nowrousian M."/>
            <person name="Ottonello S."/>
            <person name="Baldrian P."/>
            <person name="Spatafora J.W."/>
            <person name="Henrissat B."/>
            <person name="Nagy L.G."/>
            <person name="Aury J.M."/>
            <person name="Wincker P."/>
            <person name="Grigoriev I.V."/>
            <person name="Bonfante P."/>
            <person name="Martin F.M."/>
        </authorList>
    </citation>
    <scope>NUCLEOTIDE SEQUENCE [LARGE SCALE GENOMIC DNA]</scope>
    <source>
        <strain evidence="1 2">ATCC MYA-4762</strain>
    </source>
</reference>
<organism evidence="1 2">
    <name type="scientific">Terfezia boudieri ATCC MYA-4762</name>
    <dbReference type="NCBI Taxonomy" id="1051890"/>
    <lineage>
        <taxon>Eukaryota</taxon>
        <taxon>Fungi</taxon>
        <taxon>Dikarya</taxon>
        <taxon>Ascomycota</taxon>
        <taxon>Pezizomycotina</taxon>
        <taxon>Pezizomycetes</taxon>
        <taxon>Pezizales</taxon>
        <taxon>Pezizaceae</taxon>
        <taxon>Terfezia</taxon>
    </lineage>
</organism>
<name>A0A3N4LHV1_9PEZI</name>
<dbReference type="InParanoid" id="A0A3N4LHV1"/>
<sequence>MPQSNYEQIFPPGCWFAANIGPHLHNPTPRNPKTGYVSRNWAFNGATVEVEKFFISGRFIEGW</sequence>
<dbReference type="AlphaFoldDB" id="A0A3N4LHV1"/>
<feature type="non-terminal residue" evidence="1">
    <location>
        <position position="63"/>
    </location>
</feature>
<evidence type="ECO:0000313" key="2">
    <source>
        <dbReference type="Proteomes" id="UP000267821"/>
    </source>
</evidence>
<dbReference type="Proteomes" id="UP000267821">
    <property type="component" value="Unassembled WGS sequence"/>
</dbReference>
<gene>
    <name evidence="1" type="ORF">L211DRAFT_841878</name>
</gene>
<keyword evidence="2" id="KW-1185">Reference proteome</keyword>
<proteinExistence type="predicted"/>